<evidence type="ECO:0000313" key="3">
    <source>
        <dbReference type="EMBL" id="GER93305.1"/>
    </source>
</evidence>
<dbReference type="Pfam" id="PF06230">
    <property type="entry name" value="LpxI_C"/>
    <property type="match status" value="1"/>
</dbReference>
<dbReference type="EMBL" id="BLAB01000001">
    <property type="protein sequence ID" value="GER93305.1"/>
    <property type="molecule type" value="Genomic_DNA"/>
</dbReference>
<comment type="caution">
    <text evidence="3">The sequence shown here is derived from an EMBL/GenBank/DDBJ whole genome shotgun (WGS) entry which is preliminary data.</text>
</comment>
<protein>
    <submittedName>
        <fullName evidence="3">DUF1009 domain-containing protein</fullName>
    </submittedName>
</protein>
<dbReference type="AlphaFoldDB" id="A0A5J4KZ96"/>
<dbReference type="InterPro" id="IPR041255">
    <property type="entry name" value="LpxI_N"/>
</dbReference>
<dbReference type="PANTHER" id="PTHR39962:SF1">
    <property type="entry name" value="LPXI FAMILY PROTEIN"/>
    <property type="match status" value="1"/>
</dbReference>
<proteinExistence type="predicted"/>
<dbReference type="InterPro" id="IPR010415">
    <property type="entry name" value="LpxI_C"/>
</dbReference>
<organism evidence="3">
    <name type="scientific">hot springs metagenome</name>
    <dbReference type="NCBI Taxonomy" id="433727"/>
    <lineage>
        <taxon>unclassified sequences</taxon>
        <taxon>metagenomes</taxon>
        <taxon>ecological metagenomes</taxon>
    </lineage>
</organism>
<dbReference type="InterPro" id="IPR053174">
    <property type="entry name" value="LpxI"/>
</dbReference>
<feature type="domain" description="LpxI N-terminal" evidence="2">
    <location>
        <begin position="11"/>
        <end position="141"/>
    </location>
</feature>
<evidence type="ECO:0000259" key="2">
    <source>
        <dbReference type="Pfam" id="PF17930"/>
    </source>
</evidence>
<dbReference type="Pfam" id="PF17930">
    <property type="entry name" value="LpxI_N"/>
    <property type="match status" value="1"/>
</dbReference>
<reference evidence="3" key="1">
    <citation type="submission" date="2019-10" db="EMBL/GenBank/DDBJ databases">
        <title>Metagenomic sequencing of thiosulfate-disproportionating enrichment culture.</title>
        <authorList>
            <person name="Umezawa K."/>
            <person name="Kojima H."/>
            <person name="Fukui M."/>
        </authorList>
    </citation>
    <scope>NUCLEOTIDE SEQUENCE</scope>
    <source>
        <strain evidence="3">45J</strain>
    </source>
</reference>
<name>A0A5J4KZ96_9ZZZZ</name>
<gene>
    <name evidence="3" type="ORF">A45J_1042</name>
</gene>
<dbReference type="InterPro" id="IPR043167">
    <property type="entry name" value="LpxI_C_sf"/>
</dbReference>
<accession>A0A5J4KZ96</accession>
<feature type="domain" description="LpxI C-terminal" evidence="1">
    <location>
        <begin position="144"/>
        <end position="273"/>
    </location>
</feature>
<dbReference type="Gene3D" id="3.40.50.20">
    <property type="match status" value="1"/>
</dbReference>
<dbReference type="Gene3D" id="3.40.140.80">
    <property type="match status" value="1"/>
</dbReference>
<sequence>MQIGQEIGAKNIGIIAGTGDLPKIIARDAKERGFKVITVALENLASHDMERVSDEIKWINVGKFGELIDTLIKFNVKEAIMAGKVSKTLLYKSKVTPDMRAVKLLFSLKDKSDDSILNAITRELEKEGIHVINTATFSPHLLTPEGVLTEDPPTMDEWKDIEFGWAIAKEIGRLDIGQTVVVKGQAVMAVEAIEGTDDAILRGGRLSGEGAVVIKVSKPHQDMRLDVPVIGINTLRSMIEVKARIIAIEAHKSMIVNRDRLIREAEESGISVVGISHEKIAKKLSHMKY</sequence>
<dbReference type="PANTHER" id="PTHR39962">
    <property type="entry name" value="BLL4848 PROTEIN"/>
    <property type="match status" value="1"/>
</dbReference>
<evidence type="ECO:0000259" key="1">
    <source>
        <dbReference type="Pfam" id="PF06230"/>
    </source>
</evidence>